<sequence length="2078" mass="224899">MARTRSGCPDDAYTGYIVRPLKRDISDELRAALDQLAEVLNTVDRPIGDVVEELTTRDVLNALSTLPIRARQHALEPLGIHLTPKTLSQGLCRDVVGRLRRAEESTAWHAAFHLTAGALYGSLRTHAVRSVTTTGGLDERSSDQVLDKLESRWTPALLRLALWSPIVQDEMSARVWTWAVERPWFVHGAIDTSTAAKIRTAAERVIAQSTHPEAVVEVRDDAPNDQPALSGSSSQPVTTPDYCEISSNSRISPTSMPVAVASTVRPADQQTSPAADPDAPADATQALHAARQCFALAVVSAEHILADLRAGRGPAADDIFAVRAAQSTYNQACSAVLEAGEEDPRAASDERPTLDEIARLLTLRAARDADAPLRQNIAAAVGISSDAPGIFEHVAQLRTLTAELLAAHDWTDTQRTLALAIAALVDLVRTPQAAPETRLELQARVSGAVASLPALAVLSMLASQLMLEAPFSGTASPPPGQAPQPPTGQESTATVATPPPVLAADVSAQQAPAAAVTGNTAEVSVPTEASEPAQATAEPTPQLPDLHPARDVPDAAADPVAQVPGQPVGTASLAAPQEATPASTTAQTGSVPTRPTGTTAVSGSAAERSANQSDTEHVPTPTDVQRAVTTLLATCRYGMASHLAARAGWDDTRIRTFRMAGLAQAVRSDTGPCGAMLRQELADVDSNQVAEDNVSLLTAVSSLVRVALVTGEPAAGALLGELSIRLDPHLATIADEIGRRALRGVLNATPALNVLADVSDAERDLELIIEQAGAARRPRTLRFKRCSDIAKRWLDSNGALGRLLDIVVANDADRLVEAQTEVQHLSDASVRERQIDEFDAYFRGHSGKPIEGSGRQDLHALILETLRPVRTWIELTGALTRGRIGRDEWTTGEVADMRSAVLAQRNAALAALLAQTQTADSLLVAAAQAAHDSLRHTFTMLDGIEPLQAGEPRVTVALDLELLKAEGVFVADTGTLQLRSADPLPALIAAVPRSWTEAFTLQLERENYPAALYMLKMQDVGILAHDALGNDARTRYTMALERSRAEMVAERNTVDTDLRRARRSNVVTEEADGELTALLASADPTHDHLGQVRATLAKISKLLPAYREQAAQRLRDRLAALSIDDEERARISDPIEKGDLLTAEELLYFQDVGEPVPRTDHSRRDLRAFFPVIPDMLPKGITTELVTAVRKRTSYAGSDVLDYSHLSPDAAEHIAEALGAWRQAATAPVAGRRSLTERDLLLPAIRLMGYECSKIRRLDDMPKSGERRFIEITDVRPNSDAQIPAFGSKLGGRLRVLLVWGQPTEDLLMTYADHDQSGDSLLIAHFGTMSTAARAKFAARVERTGGPVAILDDAALAYLAARGNRQLGVAMSILMPFAAVNPYIRMKRGAVAEEMFYGRDLERVQVIDPDGTQVLYGGRGLGKSALLRYAAEKFESSAEPGQRIAVYLSLDSVAAGAAFSKDALWVGLRNELTNREVLPVPTGKAKKTGDVYDQVRAGMLDWRNKDSRNRLLILLDESDQFFEADAPAFLDTKRLRDIGVVTDNNIKVVFAGLHSVQRYAKSARNGPFSHLAQRPTVIGPLRPQFAADLLTVPLGVLGYEFADDNLVNRVLGYCSYQPFLLQMFGHRLVEALHAKRRDGLAVDQPPYMITDDDVAVVERNRDLRADITSAFQDTLNLDPRYNVIANVLADHAFRFGFDARLQDAELREECLSWWRAGFESLDSESFRAYLNEMDGLGVVAPNTDGRGWRLRSPNVLNMIGNRSEVERQLLMAESEAVPETFLALEGRPQLSDNSSAPLTAAQLDDILGDHSTHVRVVVGSRATGLDRVDEALREVTGKAGDFDIPTINGRRAFEEELRGGQAGRRRVIIDDLASVQPQASACLEALELALTHVPTAPGVTRAAVLISSPEQAALWDSAFEHGVAVALRRYDQQTLRVWTITRQMFSHDERLQRLWGLTSGWPMLVEHAATLADSEGAQESTALDELEAYVNSPTGFRDLLDGVGLTHDPDLARAYASIVALVDDQKVSWVDLQAAADMDGSATNVVERLMALQVFDTHSDGLYSVELRLLSAWQASLT</sequence>
<dbReference type="Proteomes" id="UP001440984">
    <property type="component" value="Unassembled WGS sequence"/>
</dbReference>
<feature type="region of interest" description="Disordered" evidence="1">
    <location>
        <begin position="472"/>
        <end position="495"/>
    </location>
</feature>
<proteinExistence type="predicted"/>
<feature type="compositionally biased region" description="Low complexity" evidence="1">
    <location>
        <begin position="507"/>
        <end position="516"/>
    </location>
</feature>
<name>A0ABV0L798_9PSEU</name>
<feature type="compositionally biased region" description="Low complexity" evidence="1">
    <location>
        <begin position="266"/>
        <end position="283"/>
    </location>
</feature>
<feature type="compositionally biased region" description="Polar residues" evidence="1">
    <location>
        <begin position="227"/>
        <end position="238"/>
    </location>
</feature>
<evidence type="ECO:0008006" key="4">
    <source>
        <dbReference type="Google" id="ProtNLM"/>
    </source>
</evidence>
<feature type="region of interest" description="Disordered" evidence="1">
    <location>
        <begin position="507"/>
        <end position="553"/>
    </location>
</feature>
<feature type="compositionally biased region" description="Pro residues" evidence="1">
    <location>
        <begin position="476"/>
        <end position="486"/>
    </location>
</feature>
<dbReference type="EMBL" id="JBDZYD010000001">
    <property type="protein sequence ID" value="MEQ0558182.1"/>
    <property type="molecule type" value="Genomic_DNA"/>
</dbReference>
<feature type="compositionally biased region" description="Polar residues" evidence="1">
    <location>
        <begin position="245"/>
        <end position="255"/>
    </location>
</feature>
<evidence type="ECO:0000313" key="3">
    <source>
        <dbReference type="Proteomes" id="UP001440984"/>
    </source>
</evidence>
<comment type="caution">
    <text evidence="2">The sequence shown here is derived from an EMBL/GenBank/DDBJ whole genome shotgun (WGS) entry which is preliminary data.</text>
</comment>
<gene>
    <name evidence="2" type="ORF">ABJI51_03795</name>
</gene>
<dbReference type="InterPro" id="IPR027417">
    <property type="entry name" value="P-loop_NTPase"/>
</dbReference>
<organism evidence="2 3">
    <name type="scientific">Amycolatopsis melonis</name>
    <dbReference type="NCBI Taxonomy" id="3156488"/>
    <lineage>
        <taxon>Bacteria</taxon>
        <taxon>Bacillati</taxon>
        <taxon>Actinomycetota</taxon>
        <taxon>Actinomycetes</taxon>
        <taxon>Pseudonocardiales</taxon>
        <taxon>Pseudonocardiaceae</taxon>
        <taxon>Amycolatopsis</taxon>
    </lineage>
</organism>
<evidence type="ECO:0000256" key="1">
    <source>
        <dbReference type="SAM" id="MobiDB-lite"/>
    </source>
</evidence>
<feature type="region of interest" description="Disordered" evidence="1">
    <location>
        <begin position="573"/>
        <end position="621"/>
    </location>
</feature>
<reference evidence="2 3" key="1">
    <citation type="submission" date="2024-05" db="EMBL/GenBank/DDBJ databases">
        <authorList>
            <person name="Zhao H."/>
            <person name="Xu Y."/>
            <person name="Lin S."/>
            <person name="Spain J.C."/>
            <person name="Zhou N.-Y."/>
        </authorList>
    </citation>
    <scope>NUCLEOTIDE SEQUENCE [LARGE SCALE GENOMIC DNA]</scope>
    <source>
        <strain evidence="2 3">NEAU-NG30</strain>
    </source>
</reference>
<keyword evidence="3" id="KW-1185">Reference proteome</keyword>
<protein>
    <recommendedName>
        <fullName evidence="4">AAA+ ATPase domain-containing protein</fullName>
    </recommendedName>
</protein>
<dbReference type="Gene3D" id="3.40.50.300">
    <property type="entry name" value="P-loop containing nucleotide triphosphate hydrolases"/>
    <property type="match status" value="1"/>
</dbReference>
<accession>A0ABV0L798</accession>
<dbReference type="RefSeq" id="WP_348947505.1">
    <property type="nucleotide sequence ID" value="NZ_JBDZYD010000001.1"/>
</dbReference>
<feature type="region of interest" description="Disordered" evidence="1">
    <location>
        <begin position="220"/>
        <end position="283"/>
    </location>
</feature>
<feature type="compositionally biased region" description="Polar residues" evidence="1">
    <location>
        <begin position="580"/>
        <end position="602"/>
    </location>
</feature>
<evidence type="ECO:0000313" key="2">
    <source>
        <dbReference type="EMBL" id="MEQ0558182.1"/>
    </source>
</evidence>
<dbReference type="SUPFAM" id="SSF52540">
    <property type="entry name" value="P-loop containing nucleoside triphosphate hydrolases"/>
    <property type="match status" value="1"/>
</dbReference>